<gene>
    <name evidence="5" type="ORF">AM493_06485</name>
</gene>
<dbReference type="InterPro" id="IPR009057">
    <property type="entry name" value="Homeodomain-like_sf"/>
</dbReference>
<dbReference type="AlphaFoldDB" id="A0A0M8M8H4"/>
<dbReference type="Pfam" id="PF02311">
    <property type="entry name" value="AraC_binding"/>
    <property type="match status" value="1"/>
</dbReference>
<dbReference type="GO" id="GO:0003700">
    <property type="term" value="F:DNA-binding transcription factor activity"/>
    <property type="evidence" value="ECO:0007669"/>
    <property type="project" value="InterPro"/>
</dbReference>
<dbReference type="Gene3D" id="1.10.10.60">
    <property type="entry name" value="Homeodomain-like"/>
    <property type="match status" value="2"/>
</dbReference>
<evidence type="ECO:0000313" key="6">
    <source>
        <dbReference type="Proteomes" id="UP000037755"/>
    </source>
</evidence>
<dbReference type="GO" id="GO:0043565">
    <property type="term" value="F:sequence-specific DNA binding"/>
    <property type="evidence" value="ECO:0007669"/>
    <property type="project" value="InterPro"/>
</dbReference>
<evidence type="ECO:0000313" key="5">
    <source>
        <dbReference type="EMBL" id="KOS05723.1"/>
    </source>
</evidence>
<dbReference type="PROSITE" id="PS01124">
    <property type="entry name" value="HTH_ARAC_FAMILY_2"/>
    <property type="match status" value="1"/>
</dbReference>
<keyword evidence="1" id="KW-0805">Transcription regulation</keyword>
<dbReference type="RefSeq" id="WP_054406931.1">
    <property type="nucleotide sequence ID" value="NZ_FOYA01000003.1"/>
</dbReference>
<dbReference type="PATRIC" id="fig|1202724.3.peg.1349"/>
<dbReference type="InterPro" id="IPR018062">
    <property type="entry name" value="HTH_AraC-typ_CS"/>
</dbReference>
<evidence type="ECO:0000256" key="3">
    <source>
        <dbReference type="ARBA" id="ARBA00023163"/>
    </source>
</evidence>
<reference evidence="5 6" key="1">
    <citation type="submission" date="2015-08" db="EMBL/GenBank/DDBJ databases">
        <title>Whole genome sequence of Flavobacterium akiainvivens IK-1T, from decaying Wikstroemia oahuensis, an endemic Hawaiian shrub.</title>
        <authorList>
            <person name="Wan X."/>
            <person name="Hou S."/>
            <person name="Saito J."/>
            <person name="Donachie S."/>
        </authorList>
    </citation>
    <scope>NUCLEOTIDE SEQUENCE [LARGE SCALE GENOMIC DNA]</scope>
    <source>
        <strain evidence="5 6">IK-1</strain>
    </source>
</reference>
<keyword evidence="3" id="KW-0804">Transcription</keyword>
<evidence type="ECO:0000256" key="1">
    <source>
        <dbReference type="ARBA" id="ARBA00023015"/>
    </source>
</evidence>
<name>A0A0M8M8H4_9FLAO</name>
<dbReference type="InterPro" id="IPR018060">
    <property type="entry name" value="HTH_AraC"/>
</dbReference>
<dbReference type="STRING" id="1202724.AM493_06485"/>
<dbReference type="InterPro" id="IPR011051">
    <property type="entry name" value="RmlC_Cupin_sf"/>
</dbReference>
<comment type="caution">
    <text evidence="5">The sequence shown here is derived from an EMBL/GenBank/DDBJ whole genome shotgun (WGS) entry which is preliminary data.</text>
</comment>
<dbReference type="PANTHER" id="PTHR43280:SF27">
    <property type="entry name" value="TRANSCRIPTIONAL REGULATOR MTLR"/>
    <property type="match status" value="1"/>
</dbReference>
<dbReference type="Pfam" id="PF12833">
    <property type="entry name" value="HTH_18"/>
    <property type="match status" value="1"/>
</dbReference>
<feature type="domain" description="HTH araC/xylS-type" evidence="4">
    <location>
        <begin position="185"/>
        <end position="283"/>
    </location>
</feature>
<dbReference type="PANTHER" id="PTHR43280">
    <property type="entry name" value="ARAC-FAMILY TRANSCRIPTIONAL REGULATOR"/>
    <property type="match status" value="1"/>
</dbReference>
<dbReference type="Gene3D" id="2.60.120.10">
    <property type="entry name" value="Jelly Rolls"/>
    <property type="match status" value="1"/>
</dbReference>
<dbReference type="SMART" id="SM00342">
    <property type="entry name" value="HTH_ARAC"/>
    <property type="match status" value="1"/>
</dbReference>
<proteinExistence type="predicted"/>
<accession>A0A0M8M8H4</accession>
<organism evidence="5 6">
    <name type="scientific">Flavobacterium akiainvivens</name>
    <dbReference type="NCBI Taxonomy" id="1202724"/>
    <lineage>
        <taxon>Bacteria</taxon>
        <taxon>Pseudomonadati</taxon>
        <taxon>Bacteroidota</taxon>
        <taxon>Flavobacteriia</taxon>
        <taxon>Flavobacteriales</taxon>
        <taxon>Flavobacteriaceae</taxon>
        <taxon>Flavobacterium</taxon>
    </lineage>
</organism>
<dbReference type="SUPFAM" id="SSF46689">
    <property type="entry name" value="Homeodomain-like"/>
    <property type="match status" value="2"/>
</dbReference>
<evidence type="ECO:0000256" key="2">
    <source>
        <dbReference type="ARBA" id="ARBA00023125"/>
    </source>
</evidence>
<dbReference type="CDD" id="cd06976">
    <property type="entry name" value="cupin_MtlR-like_N"/>
    <property type="match status" value="1"/>
</dbReference>
<protein>
    <submittedName>
        <fullName evidence="5">Transcriptional regulator</fullName>
    </submittedName>
</protein>
<dbReference type="EMBL" id="LIYD01000005">
    <property type="protein sequence ID" value="KOS05723.1"/>
    <property type="molecule type" value="Genomic_DNA"/>
</dbReference>
<evidence type="ECO:0000259" key="4">
    <source>
        <dbReference type="PROSITE" id="PS01124"/>
    </source>
</evidence>
<dbReference type="OrthoDB" id="1410704at2"/>
<dbReference type="PROSITE" id="PS00041">
    <property type="entry name" value="HTH_ARAC_FAMILY_1"/>
    <property type="match status" value="1"/>
</dbReference>
<keyword evidence="2" id="KW-0238">DNA-binding</keyword>
<dbReference type="InterPro" id="IPR014710">
    <property type="entry name" value="RmlC-like_jellyroll"/>
</dbReference>
<dbReference type="InterPro" id="IPR003313">
    <property type="entry name" value="AraC-bd"/>
</dbReference>
<sequence length="285" mass="32473">MKPHYLNITSAASQSFSARRDVEPDVNNHWHYHDELELIYIKKGSGTQFIGDSIQAFSGGTVALIGSNLPHYWQFDDSYFTDDNAGEVEVYVVHFKKDFLGKDFLQLPENTDLKKVIEAAARGIQVTEDSATIAALIAACVNQTGTHRIITLLQALLAIGITERKPLVSIGFKADFQETEKNRLQKVYNYSISHYRRKIELQEVAKLAQLTESAFCKFFKSKTGKTYTVFVNEIRIGHACRLLIENRLSIKEICFECGFYNAASFHKCFKDVMKMTPLQYQKNYV</sequence>
<dbReference type="Proteomes" id="UP000037755">
    <property type="component" value="Unassembled WGS sequence"/>
</dbReference>
<keyword evidence="6" id="KW-1185">Reference proteome</keyword>
<dbReference type="SUPFAM" id="SSF51182">
    <property type="entry name" value="RmlC-like cupins"/>
    <property type="match status" value="1"/>
</dbReference>